<comment type="caution">
    <text evidence="2">The sequence shown here is derived from an EMBL/GenBank/DDBJ whole genome shotgun (WGS) entry which is preliminary data.</text>
</comment>
<gene>
    <name evidence="2" type="ORF">LCGC14_2107810</name>
</gene>
<sequence>MTFTFGPSRRSEPPRPVSNVHHEGKTRCSRCYELFNSDEIKQVDITDEFGFEVNLGLCSKCEKD</sequence>
<feature type="region of interest" description="Disordered" evidence="1">
    <location>
        <begin position="1"/>
        <end position="25"/>
    </location>
</feature>
<dbReference type="EMBL" id="LAZR01025984">
    <property type="protein sequence ID" value="KKL70144.1"/>
    <property type="molecule type" value="Genomic_DNA"/>
</dbReference>
<protein>
    <submittedName>
        <fullName evidence="2">Uncharacterized protein</fullName>
    </submittedName>
</protein>
<accession>A0A0F9E859</accession>
<evidence type="ECO:0000313" key="2">
    <source>
        <dbReference type="EMBL" id="KKL70144.1"/>
    </source>
</evidence>
<proteinExistence type="predicted"/>
<name>A0A0F9E859_9ZZZZ</name>
<reference evidence="2" key="1">
    <citation type="journal article" date="2015" name="Nature">
        <title>Complex archaea that bridge the gap between prokaryotes and eukaryotes.</title>
        <authorList>
            <person name="Spang A."/>
            <person name="Saw J.H."/>
            <person name="Jorgensen S.L."/>
            <person name="Zaremba-Niedzwiedzka K."/>
            <person name="Martijn J."/>
            <person name="Lind A.E."/>
            <person name="van Eijk R."/>
            <person name="Schleper C."/>
            <person name="Guy L."/>
            <person name="Ettema T.J."/>
        </authorList>
    </citation>
    <scope>NUCLEOTIDE SEQUENCE</scope>
</reference>
<dbReference type="AlphaFoldDB" id="A0A0F9E859"/>
<organism evidence="2">
    <name type="scientific">marine sediment metagenome</name>
    <dbReference type="NCBI Taxonomy" id="412755"/>
    <lineage>
        <taxon>unclassified sequences</taxon>
        <taxon>metagenomes</taxon>
        <taxon>ecological metagenomes</taxon>
    </lineage>
</organism>
<evidence type="ECO:0000256" key="1">
    <source>
        <dbReference type="SAM" id="MobiDB-lite"/>
    </source>
</evidence>